<dbReference type="RefSeq" id="WP_160659707.1">
    <property type="nucleotide sequence ID" value="NZ_BAABDV010000001.1"/>
</dbReference>
<name>A0A844Y6V2_9SPHN</name>
<sequence length="1089" mass="115990">MARFFIDRPIFAWVVSLGILLAGIIALRALPIEQYPEVAPPSLAINVVYPGADAETLEQNVTQVIEQQLNGVEGFLYMSSSSASNGTATITLTFEAGTDIDIAQTEVQNRLSTVEARLPEEVRRQGITVRQANAGFLMIVALTSQSGALDTTDLGNIAATQVVDELRRVGGVGDVTLFGSQYAMRIWLDPDALASYNLSPTAVLAAIREQNAQTAGGSIGAQPTADGQQITATITTDGRFTSVEEFENIILRASTGAAVVRLGEVARVEIGAQSYATSTTLNGKPMAGMAVQLATGANALAAAEGVRERMEQLSAGLPGDVAWSIPYDTTPFVQASVEEVVKTLAEAMALVFLVMFLFLQNWRATLIPTLVVPIALAGACLGLWLFGFSINVLSLFGMVLAIGILVDDAIVVIENVERIMREEGLPPLQATRKAMGQISGAIIGITLVLIAVFVPMAFFPGSTGGIYRQFSVTLAISIFFSAFLALSLTPALCATFLKPIEHGHDHTEDPVADEEAEAQPGWRGRLARVRAAAARFFGRFNRWFARMQEKYGRANDRILSRPWRAFAVFLALGLVTVLLFARLPSAFLPTEDQGFLITAVQAPPGATQERTDEALEPIQDWWLARDEVENLVVVRGFSFFGSGQNNAIMFASFKPWDERTADGSAADEILGQAMGVFSQIEGAIAFVIQPPAIQSLGQASGFTLKLQDRGGLGREALTAARDQLLGMASQSSVIANLRPEDQGPSPEVAIDIDRVQARALGLSLTDVNSALSIAFGSAYANDFNRDGRVLQVLVQADAPYRMTPDDVLALRIPNAQGELVPFSAFATAEWSAAPASLARYNGYPAMTLSGMAAPGESSGAALAEMEQLASQLPAGIGYEWTGISYEEKQAGGQIGLLLGLSVVVVFLVLAALYESWAVPLAVLLIVPMGVLGAVLFSMLRGLSADVYFNVGLITIIGLAAKNAILIVEFAIEEEERGLRRIDAVKAAARLRLRPIIMTSLAFTMGMVPLVLASGAGAASRIAVGTGVAGGMIAATVLGIFLIPMLYLLVRRNISRKQPSAAGHIEESEAVAVQGPEQSREQRPEGDTAR</sequence>
<dbReference type="PRINTS" id="PR00702">
    <property type="entry name" value="ACRIFLAVINRP"/>
</dbReference>
<reference evidence="10 11" key="1">
    <citation type="submission" date="2019-12" db="EMBL/GenBank/DDBJ databases">
        <title>Genomic-based taxomic classification of the family Erythrobacteraceae.</title>
        <authorList>
            <person name="Xu L."/>
        </authorList>
    </citation>
    <scope>NUCLEOTIDE SEQUENCE [LARGE SCALE GENOMIC DNA]</scope>
    <source>
        <strain evidence="10 11">JCM 17468</strain>
    </source>
</reference>
<evidence type="ECO:0000256" key="4">
    <source>
        <dbReference type="ARBA" id="ARBA00022519"/>
    </source>
</evidence>
<dbReference type="Pfam" id="PF00873">
    <property type="entry name" value="ACR_tran"/>
    <property type="match status" value="1"/>
</dbReference>
<comment type="subcellular location">
    <subcellularLocation>
        <location evidence="1">Cell inner membrane</location>
        <topology evidence="1">Multi-pass membrane protein</topology>
    </subcellularLocation>
</comment>
<dbReference type="Gene3D" id="3.30.70.1320">
    <property type="entry name" value="Multidrug efflux transporter AcrB pore domain like"/>
    <property type="match status" value="1"/>
</dbReference>
<evidence type="ECO:0000256" key="6">
    <source>
        <dbReference type="ARBA" id="ARBA00022989"/>
    </source>
</evidence>
<feature type="transmembrane region" description="Helical" evidence="9">
    <location>
        <begin position="992"/>
        <end position="1015"/>
    </location>
</feature>
<dbReference type="EMBL" id="WTYD01000001">
    <property type="protein sequence ID" value="MXO52768.1"/>
    <property type="molecule type" value="Genomic_DNA"/>
</dbReference>
<feature type="transmembrane region" description="Helical" evidence="9">
    <location>
        <begin position="894"/>
        <end position="913"/>
    </location>
</feature>
<evidence type="ECO:0000256" key="5">
    <source>
        <dbReference type="ARBA" id="ARBA00022692"/>
    </source>
</evidence>
<dbReference type="InterPro" id="IPR027463">
    <property type="entry name" value="AcrB_DN_DC_subdom"/>
</dbReference>
<keyword evidence="5 9" id="KW-0812">Transmembrane</keyword>
<dbReference type="Gene3D" id="3.30.2090.10">
    <property type="entry name" value="Multidrug efflux transporter AcrB TolC docking domain, DN and DC subdomains"/>
    <property type="match status" value="2"/>
</dbReference>
<evidence type="ECO:0000313" key="10">
    <source>
        <dbReference type="EMBL" id="MXO52768.1"/>
    </source>
</evidence>
<feature type="transmembrane region" description="Helical" evidence="9">
    <location>
        <begin position="434"/>
        <end position="458"/>
    </location>
</feature>
<protein>
    <submittedName>
        <fullName evidence="10">Multidrug efflux RND transporter permease subunit</fullName>
    </submittedName>
</protein>
<dbReference type="Gene3D" id="3.30.70.1430">
    <property type="entry name" value="Multidrug efflux transporter AcrB pore domain"/>
    <property type="match status" value="2"/>
</dbReference>
<evidence type="ECO:0000256" key="2">
    <source>
        <dbReference type="ARBA" id="ARBA00022448"/>
    </source>
</evidence>
<evidence type="ECO:0000256" key="1">
    <source>
        <dbReference type="ARBA" id="ARBA00004429"/>
    </source>
</evidence>
<keyword evidence="6 9" id="KW-1133">Transmembrane helix</keyword>
<feature type="compositionally biased region" description="Basic and acidic residues" evidence="8">
    <location>
        <begin position="1077"/>
        <end position="1089"/>
    </location>
</feature>
<dbReference type="FunFam" id="1.20.1640.10:FF:000001">
    <property type="entry name" value="Efflux pump membrane transporter"/>
    <property type="match status" value="1"/>
</dbReference>
<evidence type="ECO:0000256" key="8">
    <source>
        <dbReference type="SAM" id="MobiDB-lite"/>
    </source>
</evidence>
<dbReference type="GO" id="GO:0042910">
    <property type="term" value="F:xenobiotic transmembrane transporter activity"/>
    <property type="evidence" value="ECO:0007669"/>
    <property type="project" value="TreeGrafter"/>
</dbReference>
<feature type="transmembrane region" description="Helical" evidence="9">
    <location>
        <begin position="1021"/>
        <end position="1049"/>
    </location>
</feature>
<keyword evidence="7 9" id="KW-0472">Membrane</keyword>
<evidence type="ECO:0000256" key="7">
    <source>
        <dbReference type="ARBA" id="ARBA00023136"/>
    </source>
</evidence>
<organism evidence="10 11">
    <name type="scientific">Qipengyuania pelagi</name>
    <dbReference type="NCBI Taxonomy" id="994320"/>
    <lineage>
        <taxon>Bacteria</taxon>
        <taxon>Pseudomonadati</taxon>
        <taxon>Pseudomonadota</taxon>
        <taxon>Alphaproteobacteria</taxon>
        <taxon>Sphingomonadales</taxon>
        <taxon>Erythrobacteraceae</taxon>
        <taxon>Qipengyuania</taxon>
    </lineage>
</organism>
<feature type="transmembrane region" description="Helical" evidence="9">
    <location>
        <begin position="470"/>
        <end position="497"/>
    </location>
</feature>
<evidence type="ECO:0000256" key="9">
    <source>
        <dbReference type="SAM" id="Phobius"/>
    </source>
</evidence>
<evidence type="ECO:0000313" key="11">
    <source>
        <dbReference type="Proteomes" id="UP000430272"/>
    </source>
</evidence>
<accession>A0A844Y6V2</accession>
<dbReference type="OrthoDB" id="9807350at2"/>
<proteinExistence type="predicted"/>
<dbReference type="Gene3D" id="3.30.70.1440">
    <property type="entry name" value="Multidrug efflux transporter AcrB pore domain"/>
    <property type="match status" value="1"/>
</dbReference>
<keyword evidence="3" id="KW-1003">Cell membrane</keyword>
<dbReference type="SUPFAM" id="SSF82693">
    <property type="entry name" value="Multidrug efflux transporter AcrB pore domain, PN1, PN2, PC1 and PC2 subdomains"/>
    <property type="match status" value="4"/>
</dbReference>
<keyword evidence="2" id="KW-0813">Transport</keyword>
<evidence type="ECO:0000256" key="3">
    <source>
        <dbReference type="ARBA" id="ARBA00022475"/>
    </source>
</evidence>
<dbReference type="Gene3D" id="1.20.1640.10">
    <property type="entry name" value="Multidrug efflux transporter AcrB transmembrane domain"/>
    <property type="match status" value="2"/>
</dbReference>
<dbReference type="NCBIfam" id="NF000282">
    <property type="entry name" value="RND_permease_1"/>
    <property type="match status" value="1"/>
</dbReference>
<keyword evidence="11" id="KW-1185">Reference proteome</keyword>
<dbReference type="AlphaFoldDB" id="A0A844Y6V2"/>
<keyword evidence="4" id="KW-0997">Cell inner membrane</keyword>
<dbReference type="PANTHER" id="PTHR32063">
    <property type="match status" value="1"/>
</dbReference>
<comment type="caution">
    <text evidence="10">The sequence shown here is derived from an EMBL/GenBank/DDBJ whole genome shotgun (WGS) entry which is preliminary data.</text>
</comment>
<dbReference type="GO" id="GO:0005886">
    <property type="term" value="C:plasma membrane"/>
    <property type="evidence" value="ECO:0007669"/>
    <property type="project" value="UniProtKB-SubCell"/>
</dbReference>
<feature type="transmembrane region" description="Helical" evidence="9">
    <location>
        <begin position="563"/>
        <end position="583"/>
    </location>
</feature>
<dbReference type="SUPFAM" id="SSF82714">
    <property type="entry name" value="Multidrug efflux transporter AcrB TolC docking domain, DN and DC subdomains"/>
    <property type="match status" value="2"/>
</dbReference>
<feature type="transmembrane region" description="Helical" evidence="9">
    <location>
        <begin position="366"/>
        <end position="386"/>
    </location>
</feature>
<feature type="transmembrane region" description="Helical" evidence="9">
    <location>
        <begin position="392"/>
        <end position="413"/>
    </location>
</feature>
<feature type="region of interest" description="Disordered" evidence="8">
    <location>
        <begin position="1058"/>
        <end position="1089"/>
    </location>
</feature>
<dbReference type="FunFam" id="3.30.70.1430:FF:000001">
    <property type="entry name" value="Efflux pump membrane transporter"/>
    <property type="match status" value="1"/>
</dbReference>
<gene>
    <name evidence="10" type="ORF">GRI47_01950</name>
</gene>
<dbReference type="PANTHER" id="PTHR32063:SF13">
    <property type="entry name" value="MULTIDRUG EFFLUX PUMP SUBUNIT ACRB-RELATED"/>
    <property type="match status" value="1"/>
</dbReference>
<feature type="transmembrane region" description="Helical" evidence="9">
    <location>
        <begin position="946"/>
        <end position="971"/>
    </location>
</feature>
<feature type="transmembrane region" description="Helical" evidence="9">
    <location>
        <begin position="920"/>
        <end position="940"/>
    </location>
</feature>
<dbReference type="SUPFAM" id="SSF82866">
    <property type="entry name" value="Multidrug efflux transporter AcrB transmembrane domain"/>
    <property type="match status" value="2"/>
</dbReference>
<dbReference type="Proteomes" id="UP000430272">
    <property type="component" value="Unassembled WGS sequence"/>
</dbReference>
<dbReference type="InterPro" id="IPR001036">
    <property type="entry name" value="Acrflvin-R"/>
</dbReference>